<keyword evidence="1" id="KW-0812">Transmembrane</keyword>
<evidence type="ECO:0000256" key="1">
    <source>
        <dbReference type="SAM" id="Phobius"/>
    </source>
</evidence>
<dbReference type="Proteomes" id="UP000028411">
    <property type="component" value="Unassembled WGS sequence"/>
</dbReference>
<name>A0A081RID0_SPHCR</name>
<keyword evidence="1" id="KW-0472">Membrane</keyword>
<organism evidence="2 3">
    <name type="scientific">Sphingobium chlorophenolicum</name>
    <dbReference type="NCBI Taxonomy" id="46429"/>
    <lineage>
        <taxon>Bacteria</taxon>
        <taxon>Pseudomonadati</taxon>
        <taxon>Pseudomonadota</taxon>
        <taxon>Alphaproteobacteria</taxon>
        <taxon>Sphingomonadales</taxon>
        <taxon>Sphingomonadaceae</taxon>
        <taxon>Sphingobium</taxon>
    </lineage>
</organism>
<feature type="transmembrane region" description="Helical" evidence="1">
    <location>
        <begin position="6"/>
        <end position="29"/>
    </location>
</feature>
<dbReference type="EMBL" id="JFHR01000006">
    <property type="protein sequence ID" value="KEQ54953.1"/>
    <property type="molecule type" value="Genomic_DNA"/>
</dbReference>
<evidence type="ECO:0000313" key="3">
    <source>
        <dbReference type="Proteomes" id="UP000028411"/>
    </source>
</evidence>
<dbReference type="AlphaFoldDB" id="A0A081RID0"/>
<dbReference type="PATRIC" id="fig|46429.4.peg.837"/>
<gene>
    <name evidence="2" type="ORF">BV95_00870</name>
</gene>
<feature type="transmembrane region" description="Helical" evidence="1">
    <location>
        <begin position="38"/>
        <end position="58"/>
    </location>
</feature>
<protein>
    <submittedName>
        <fullName evidence="2">Uncharacterized protein</fullName>
    </submittedName>
</protein>
<reference evidence="2 3" key="1">
    <citation type="submission" date="2014-02" db="EMBL/GenBank/DDBJ databases">
        <title>Whole genome sequence of Sphingobium chlorophenolicum NBRC 16172.</title>
        <authorList>
            <person name="Gan H.M."/>
            <person name="Gan H.Y."/>
            <person name="Chew T.H."/>
            <person name="Savka M.A."/>
        </authorList>
    </citation>
    <scope>NUCLEOTIDE SEQUENCE [LARGE SCALE GENOMIC DNA]</scope>
    <source>
        <strain evidence="2 3">NBRC 16172</strain>
    </source>
</reference>
<dbReference type="eggNOG" id="ENOG5030MFE">
    <property type="taxonomic scope" value="Bacteria"/>
</dbReference>
<keyword evidence="1" id="KW-1133">Transmembrane helix</keyword>
<accession>A0A081RID0</accession>
<evidence type="ECO:0000313" key="2">
    <source>
        <dbReference type="EMBL" id="KEQ54953.1"/>
    </source>
</evidence>
<sequence>MACFMAGTILSILMLAGIALTGGGIYAIVRKGDRKRGALMIVAGLVMFANVAITAIPGPDLQVLENSR</sequence>
<proteinExistence type="predicted"/>
<comment type="caution">
    <text evidence="2">The sequence shown here is derived from an EMBL/GenBank/DDBJ whole genome shotgun (WGS) entry which is preliminary data.</text>
</comment>